<dbReference type="AlphaFoldDB" id="A0A7X0NHC4"/>
<proteinExistence type="predicted"/>
<dbReference type="InterPro" id="IPR008554">
    <property type="entry name" value="Glutaredoxin-like"/>
</dbReference>
<accession>A0A7X0NHC4</accession>
<organism evidence="1 2">
    <name type="scientific">Thalassotalea piscium</name>
    <dbReference type="NCBI Taxonomy" id="1230533"/>
    <lineage>
        <taxon>Bacteria</taxon>
        <taxon>Pseudomonadati</taxon>
        <taxon>Pseudomonadota</taxon>
        <taxon>Gammaproteobacteria</taxon>
        <taxon>Alteromonadales</taxon>
        <taxon>Colwelliaceae</taxon>
        <taxon>Thalassotalea</taxon>
    </lineage>
</organism>
<evidence type="ECO:0000313" key="1">
    <source>
        <dbReference type="EMBL" id="MBB6543321.1"/>
    </source>
</evidence>
<dbReference type="Proteomes" id="UP000537141">
    <property type="component" value="Unassembled WGS sequence"/>
</dbReference>
<dbReference type="InterPro" id="IPR036249">
    <property type="entry name" value="Thioredoxin-like_sf"/>
</dbReference>
<sequence>MTAHYHLYSSEGCHLCEQAIELCSTVLDINSIKVVDIVEDESLVEQYGIHIPVLERLSDHTKLFWPFSQQDIEKLE</sequence>
<dbReference type="RefSeq" id="WP_184424110.1">
    <property type="nucleotide sequence ID" value="NZ_AP027362.1"/>
</dbReference>
<protein>
    <recommendedName>
        <fullName evidence="3">Glutaredoxin family protein</fullName>
    </recommendedName>
</protein>
<dbReference type="EMBL" id="JACHHU010000012">
    <property type="protein sequence ID" value="MBB6543321.1"/>
    <property type="molecule type" value="Genomic_DNA"/>
</dbReference>
<evidence type="ECO:0008006" key="3">
    <source>
        <dbReference type="Google" id="ProtNLM"/>
    </source>
</evidence>
<dbReference type="SUPFAM" id="SSF52833">
    <property type="entry name" value="Thioredoxin-like"/>
    <property type="match status" value="1"/>
</dbReference>
<gene>
    <name evidence="1" type="ORF">HNQ55_001829</name>
</gene>
<name>A0A7X0NHC4_9GAMM</name>
<keyword evidence="2" id="KW-1185">Reference proteome</keyword>
<dbReference type="Pfam" id="PF05768">
    <property type="entry name" value="Glrx-like"/>
    <property type="match status" value="1"/>
</dbReference>
<comment type="caution">
    <text evidence="1">The sequence shown here is derived from an EMBL/GenBank/DDBJ whole genome shotgun (WGS) entry which is preliminary data.</text>
</comment>
<reference evidence="1 2" key="1">
    <citation type="submission" date="2020-08" db="EMBL/GenBank/DDBJ databases">
        <title>Genomic Encyclopedia of Type Strains, Phase IV (KMG-IV): sequencing the most valuable type-strain genomes for metagenomic binning, comparative biology and taxonomic classification.</title>
        <authorList>
            <person name="Goeker M."/>
        </authorList>
    </citation>
    <scope>NUCLEOTIDE SEQUENCE [LARGE SCALE GENOMIC DNA]</scope>
    <source>
        <strain evidence="1 2">DSM 26287</strain>
    </source>
</reference>
<dbReference type="Gene3D" id="3.40.30.10">
    <property type="entry name" value="Glutaredoxin"/>
    <property type="match status" value="1"/>
</dbReference>
<evidence type="ECO:0000313" key="2">
    <source>
        <dbReference type="Proteomes" id="UP000537141"/>
    </source>
</evidence>